<proteinExistence type="predicted"/>
<evidence type="ECO:0008006" key="4">
    <source>
        <dbReference type="Google" id="ProtNLM"/>
    </source>
</evidence>
<gene>
    <name evidence="2" type="ORF">D584_21616</name>
</gene>
<sequence length="67" mass="7417">MGSLEVHFRDADRALIEKAQRGEALTPDEEERLSILSAFAALNSELSERPDQQLSRDGYGVQDGAKQ</sequence>
<dbReference type="AlphaFoldDB" id="M5JUG3"/>
<evidence type="ECO:0000256" key="1">
    <source>
        <dbReference type="SAM" id="MobiDB-lite"/>
    </source>
</evidence>
<dbReference type="EMBL" id="AOGE01000066">
    <property type="protein sequence ID" value="ELT47056.1"/>
    <property type="molecule type" value="Genomic_DNA"/>
</dbReference>
<evidence type="ECO:0000313" key="3">
    <source>
        <dbReference type="Proteomes" id="UP000011971"/>
    </source>
</evidence>
<dbReference type="Proteomes" id="UP000011971">
    <property type="component" value="Unassembled WGS sequence"/>
</dbReference>
<feature type="region of interest" description="Disordered" evidence="1">
    <location>
        <begin position="47"/>
        <end position="67"/>
    </location>
</feature>
<comment type="caution">
    <text evidence="2">The sequence shown here is derived from an EMBL/GenBank/DDBJ whole genome shotgun (WGS) entry which is preliminary data.</text>
</comment>
<reference evidence="2 3" key="1">
    <citation type="journal article" date="2013" name="Gut Pathog.">
        <title>Draft genome of Ochrobactrum intermedium strain M86 isolated from non-ulcer dyspeptic individual from India.</title>
        <authorList>
            <person name="Kulkarni G."/>
            <person name="Dhotre D."/>
            <person name="Dharne M."/>
            <person name="Shetty S."/>
            <person name="Chowdhury S."/>
            <person name="Misra V."/>
            <person name="Misra S."/>
            <person name="Patole M."/>
            <person name="Shouche Y."/>
        </authorList>
    </citation>
    <scope>NUCLEOTIDE SEQUENCE [LARGE SCALE GENOMIC DNA]</scope>
    <source>
        <strain evidence="2 3">M86</strain>
    </source>
</reference>
<accession>M5JUG3</accession>
<name>M5JUG3_9HYPH</name>
<dbReference type="PATRIC" id="fig|1234597.4.peg.4460"/>
<protein>
    <recommendedName>
        <fullName evidence="4">Transcriptional regulator</fullName>
    </recommendedName>
</protein>
<dbReference type="RefSeq" id="WP_006472872.1">
    <property type="nucleotide sequence ID" value="NZ_AOGE01000066.1"/>
</dbReference>
<evidence type="ECO:0000313" key="2">
    <source>
        <dbReference type="EMBL" id="ELT47056.1"/>
    </source>
</evidence>
<organism evidence="2 3">
    <name type="scientific">Brucella intermedia M86</name>
    <dbReference type="NCBI Taxonomy" id="1234597"/>
    <lineage>
        <taxon>Bacteria</taxon>
        <taxon>Pseudomonadati</taxon>
        <taxon>Pseudomonadota</taxon>
        <taxon>Alphaproteobacteria</taxon>
        <taxon>Hyphomicrobiales</taxon>
        <taxon>Brucellaceae</taxon>
        <taxon>Brucella/Ochrobactrum group</taxon>
        <taxon>Brucella</taxon>
    </lineage>
</organism>